<organism evidence="2 3">
    <name type="scientific">Pseudonocardia bannensis</name>
    <dbReference type="NCBI Taxonomy" id="630973"/>
    <lineage>
        <taxon>Bacteria</taxon>
        <taxon>Bacillati</taxon>
        <taxon>Actinomycetota</taxon>
        <taxon>Actinomycetes</taxon>
        <taxon>Pseudonocardiales</taxon>
        <taxon>Pseudonocardiaceae</taxon>
        <taxon>Pseudonocardia</taxon>
    </lineage>
</organism>
<evidence type="ECO:0000313" key="2">
    <source>
        <dbReference type="EMBL" id="NMH95690.1"/>
    </source>
</evidence>
<protein>
    <submittedName>
        <fullName evidence="2">NIPSNAP family protein</fullName>
    </submittedName>
</protein>
<dbReference type="Gene3D" id="3.30.70.100">
    <property type="match status" value="1"/>
</dbReference>
<feature type="domain" description="NIPSNAP" evidence="1">
    <location>
        <begin position="3"/>
        <end position="104"/>
    </location>
</feature>
<comment type="caution">
    <text evidence="2">The sequence shown here is derived from an EMBL/GenBank/DDBJ whole genome shotgun (WGS) entry which is preliminary data.</text>
</comment>
<dbReference type="RefSeq" id="WP_169416314.1">
    <property type="nucleotide sequence ID" value="NZ_JAAXKZ010000255.1"/>
</dbReference>
<dbReference type="Pfam" id="PF07978">
    <property type="entry name" value="NIPSNAP"/>
    <property type="match status" value="1"/>
</dbReference>
<proteinExistence type="predicted"/>
<keyword evidence="3" id="KW-1185">Reference proteome</keyword>
<dbReference type="InterPro" id="IPR012577">
    <property type="entry name" value="NIPSNAP"/>
</dbReference>
<dbReference type="Proteomes" id="UP000586918">
    <property type="component" value="Unassembled WGS sequence"/>
</dbReference>
<name>A0A848DS00_9PSEU</name>
<dbReference type="InterPro" id="IPR011008">
    <property type="entry name" value="Dimeric_a/b-barrel"/>
</dbReference>
<sequence>MIYEVREYVAVPGRLEAVIDLFTSATQPMLAKHGMELVSAGRTMIGEHSWGELVYTLRFDDLADLERKWNAMLADPEWVAALTAAEADGPLFATMRRRVLDAAPVVTA</sequence>
<evidence type="ECO:0000313" key="3">
    <source>
        <dbReference type="Proteomes" id="UP000586918"/>
    </source>
</evidence>
<dbReference type="AlphaFoldDB" id="A0A848DS00"/>
<accession>A0A848DS00</accession>
<gene>
    <name evidence="2" type="ORF">HF519_30005</name>
</gene>
<dbReference type="SUPFAM" id="SSF54909">
    <property type="entry name" value="Dimeric alpha+beta barrel"/>
    <property type="match status" value="1"/>
</dbReference>
<reference evidence="2 3" key="1">
    <citation type="submission" date="2020-04" db="EMBL/GenBank/DDBJ databases">
        <authorList>
            <person name="Klaysubun C."/>
            <person name="Duangmal K."/>
            <person name="Lipun K."/>
        </authorList>
    </citation>
    <scope>NUCLEOTIDE SEQUENCE [LARGE SCALE GENOMIC DNA]</scope>
    <source>
        <strain evidence="2 3">DSM 45300</strain>
    </source>
</reference>
<dbReference type="EMBL" id="JAAXKZ010000255">
    <property type="protein sequence ID" value="NMH95690.1"/>
    <property type="molecule type" value="Genomic_DNA"/>
</dbReference>
<evidence type="ECO:0000259" key="1">
    <source>
        <dbReference type="Pfam" id="PF07978"/>
    </source>
</evidence>